<name>A0A5C3FGD1_PSEA2</name>
<proteinExistence type="predicted"/>
<dbReference type="AlphaFoldDB" id="A0A5C3FGD1"/>
<feature type="chain" id="PRO_5022877632" evidence="1">
    <location>
        <begin position="31"/>
        <end position="74"/>
    </location>
</feature>
<feature type="signal peptide" evidence="1">
    <location>
        <begin position="1"/>
        <end position="30"/>
    </location>
</feature>
<sequence length="74" mass="8226">MVQIARSSRTVLLLVALFALASLLAQPASAVPVPGNSYERLQPHKTMGQFLSKPLNSSPWSKIKKLFNIFPKKY</sequence>
<keyword evidence="3" id="KW-1185">Reference proteome</keyword>
<dbReference type="OrthoDB" id="10369785at2759"/>
<accession>A0A5C3FGD1</accession>
<protein>
    <submittedName>
        <fullName evidence="2">Uncharacterized protein</fullName>
    </submittedName>
</protein>
<reference evidence="2" key="1">
    <citation type="submission" date="2018-03" db="EMBL/GenBank/DDBJ databases">
        <authorList>
            <person name="Guldener U."/>
        </authorList>
    </citation>
    <scope>NUCLEOTIDE SEQUENCE [LARGE SCALE GENOMIC DNA]</scope>
    <source>
        <strain evidence="2">ATCC34888</strain>
    </source>
</reference>
<dbReference type="RefSeq" id="XP_014659519.1">
    <property type="nucleotide sequence ID" value="XM_014804033.1"/>
</dbReference>
<dbReference type="EMBL" id="OOIQ01000001">
    <property type="protein sequence ID" value="SPO42755.1"/>
    <property type="molecule type" value="Genomic_DNA"/>
</dbReference>
<evidence type="ECO:0000313" key="2">
    <source>
        <dbReference type="EMBL" id="SPO42755.1"/>
    </source>
</evidence>
<gene>
    <name evidence="2" type="ORF">PSANT_00438</name>
</gene>
<organism evidence="2 3">
    <name type="scientific">Pseudozyma antarctica</name>
    <name type="common">Yeast</name>
    <name type="synonym">Candida antarctica</name>
    <dbReference type="NCBI Taxonomy" id="84753"/>
    <lineage>
        <taxon>Eukaryota</taxon>
        <taxon>Fungi</taxon>
        <taxon>Dikarya</taxon>
        <taxon>Basidiomycota</taxon>
        <taxon>Ustilaginomycotina</taxon>
        <taxon>Ustilaginomycetes</taxon>
        <taxon>Ustilaginales</taxon>
        <taxon>Ustilaginaceae</taxon>
        <taxon>Moesziomyces</taxon>
    </lineage>
</organism>
<comment type="caution">
    <text evidence="2">The sequence shown here is derived from an EMBL/GenBank/DDBJ whole genome shotgun (WGS) entry which is preliminary data.</text>
</comment>
<evidence type="ECO:0000313" key="3">
    <source>
        <dbReference type="Proteomes" id="UP000325008"/>
    </source>
</evidence>
<dbReference type="Proteomes" id="UP000325008">
    <property type="component" value="Unassembled WGS sequence"/>
</dbReference>
<evidence type="ECO:0000256" key="1">
    <source>
        <dbReference type="SAM" id="SignalP"/>
    </source>
</evidence>
<keyword evidence="1" id="KW-0732">Signal</keyword>